<feature type="transmembrane region" description="Helical" evidence="6">
    <location>
        <begin position="354"/>
        <end position="377"/>
    </location>
</feature>
<reference evidence="7" key="1">
    <citation type="submission" date="2021-07" db="EMBL/GenBank/DDBJ databases">
        <authorList>
            <person name="Branca A.L. A."/>
        </authorList>
    </citation>
    <scope>NUCLEOTIDE SEQUENCE</scope>
</reference>
<evidence type="ECO:0000256" key="4">
    <source>
        <dbReference type="ARBA" id="ARBA00023136"/>
    </source>
</evidence>
<evidence type="ECO:0000256" key="3">
    <source>
        <dbReference type="ARBA" id="ARBA00022989"/>
    </source>
</evidence>
<evidence type="ECO:0000313" key="7">
    <source>
        <dbReference type="EMBL" id="CAG8907285.1"/>
    </source>
</evidence>
<feature type="compositionally biased region" description="Acidic residues" evidence="5">
    <location>
        <begin position="262"/>
        <end position="277"/>
    </location>
</feature>
<feature type="transmembrane region" description="Helical" evidence="6">
    <location>
        <begin position="200"/>
        <end position="221"/>
    </location>
</feature>
<dbReference type="InterPro" id="IPR011701">
    <property type="entry name" value="MFS"/>
</dbReference>
<evidence type="ECO:0000256" key="2">
    <source>
        <dbReference type="ARBA" id="ARBA00022692"/>
    </source>
</evidence>
<gene>
    <name evidence="7" type="ORF">PEGY_LOCUS8764</name>
</gene>
<feature type="transmembrane region" description="Helical" evidence="6">
    <location>
        <begin position="389"/>
        <end position="410"/>
    </location>
</feature>
<evidence type="ECO:0000256" key="1">
    <source>
        <dbReference type="ARBA" id="ARBA00004141"/>
    </source>
</evidence>
<organism evidence="7 8">
    <name type="scientific">Penicillium egyptiacum</name>
    <dbReference type="NCBI Taxonomy" id="1303716"/>
    <lineage>
        <taxon>Eukaryota</taxon>
        <taxon>Fungi</taxon>
        <taxon>Dikarya</taxon>
        <taxon>Ascomycota</taxon>
        <taxon>Pezizomycotina</taxon>
        <taxon>Eurotiomycetes</taxon>
        <taxon>Eurotiomycetidae</taxon>
        <taxon>Eurotiales</taxon>
        <taxon>Aspergillaceae</taxon>
        <taxon>Penicillium</taxon>
    </lineage>
</organism>
<evidence type="ECO:0000256" key="6">
    <source>
        <dbReference type="SAM" id="Phobius"/>
    </source>
</evidence>
<comment type="subcellular location">
    <subcellularLocation>
        <location evidence="1">Membrane</location>
        <topology evidence="1">Multi-pass membrane protein</topology>
    </subcellularLocation>
</comment>
<feature type="region of interest" description="Disordered" evidence="5">
    <location>
        <begin position="258"/>
        <end position="281"/>
    </location>
</feature>
<keyword evidence="3 6" id="KW-1133">Transmembrane helix</keyword>
<protein>
    <recommendedName>
        <fullName evidence="9">Major facilitator superfamily (MFS) profile domain-containing protein</fullName>
    </recommendedName>
</protein>
<dbReference type="SUPFAM" id="SSF103473">
    <property type="entry name" value="MFS general substrate transporter"/>
    <property type="match status" value="1"/>
</dbReference>
<evidence type="ECO:0008006" key="9">
    <source>
        <dbReference type="Google" id="ProtNLM"/>
    </source>
</evidence>
<keyword evidence="8" id="KW-1185">Reference proteome</keyword>
<feature type="transmembrane region" description="Helical" evidence="6">
    <location>
        <begin position="475"/>
        <end position="496"/>
    </location>
</feature>
<keyword evidence="2 6" id="KW-0812">Transmembrane</keyword>
<feature type="transmembrane region" description="Helical" evidence="6">
    <location>
        <begin position="416"/>
        <end position="436"/>
    </location>
</feature>
<dbReference type="OrthoDB" id="194139at2759"/>
<feature type="transmembrane region" description="Helical" evidence="6">
    <location>
        <begin position="133"/>
        <end position="157"/>
    </location>
</feature>
<feature type="transmembrane region" description="Helical" evidence="6">
    <location>
        <begin position="443"/>
        <end position="463"/>
    </location>
</feature>
<comment type="caution">
    <text evidence="7">The sequence shown here is derived from an EMBL/GenBank/DDBJ whole genome shotgun (WGS) entry which is preliminary data.</text>
</comment>
<evidence type="ECO:0000313" key="8">
    <source>
        <dbReference type="Proteomes" id="UP001154252"/>
    </source>
</evidence>
<dbReference type="GO" id="GO:0016020">
    <property type="term" value="C:membrane"/>
    <property type="evidence" value="ECO:0007669"/>
    <property type="project" value="UniProtKB-SubCell"/>
</dbReference>
<feature type="transmembrane region" description="Helical" evidence="6">
    <location>
        <begin position="227"/>
        <end position="247"/>
    </location>
</feature>
<dbReference type="Pfam" id="PF07690">
    <property type="entry name" value="MFS_1"/>
    <property type="match status" value="1"/>
</dbReference>
<dbReference type="Proteomes" id="UP001154252">
    <property type="component" value="Unassembled WGS sequence"/>
</dbReference>
<dbReference type="AlphaFoldDB" id="A0A9W4P8K9"/>
<sequence>MHPSSETDPLLVLNSALSPTQKSKELLILIVCSILTLSTDFGIFMLNAPQTAVFEEIVCRNYQVGLHQTGTGNATLASGTGNALLDPNACKSEAVQGELAIVIGYKATFDVIPGLLLSLPYGILSDHWGRKPVLCLCLLGLILGELWVIIVCIWSNYIPLRMVWLSSLFKIIGGGDPVISTIVCVIIADVFSENERSTALFRLNSAAILAEILATPISAYLMTFSLMLPYLLGVGFIVLGTIPVVFLPETLEDVKLKQSIPEESDRETEQNTENEPVEQERGKKEIFREFTRQSREFIESTRFIWSDSNVCIMILVFFVTIIGRQSTHLLLQYVSKKFDWSIARSSLLISLRGIFSLFTYSILMPGLSVLAIRYLNLHGKYRDHLMSKWSGVLSIIGFAAIFLAPTPAILISGQVILSIGSSFLVTTRSLVTALALPDHVGTLYSAIAIAQSVGVLVAGPLFASLFRLGMHLGDAWMGLPFLQASLFFALAVTAVWRIRLAPPARAINEEEQESLLPERC</sequence>
<evidence type="ECO:0000256" key="5">
    <source>
        <dbReference type="SAM" id="MobiDB-lite"/>
    </source>
</evidence>
<keyword evidence="4 6" id="KW-0472">Membrane</keyword>
<accession>A0A9W4P8K9</accession>
<feature type="transmembrane region" description="Helical" evidence="6">
    <location>
        <begin position="310"/>
        <end position="334"/>
    </location>
</feature>
<feature type="transmembrane region" description="Helical" evidence="6">
    <location>
        <begin position="163"/>
        <end position="188"/>
    </location>
</feature>
<dbReference type="GO" id="GO:0022857">
    <property type="term" value="F:transmembrane transporter activity"/>
    <property type="evidence" value="ECO:0007669"/>
    <property type="project" value="InterPro"/>
</dbReference>
<feature type="transmembrane region" description="Helical" evidence="6">
    <location>
        <begin position="26"/>
        <end position="46"/>
    </location>
</feature>
<dbReference type="PANTHER" id="PTHR23507">
    <property type="entry name" value="ZGC:174356"/>
    <property type="match status" value="1"/>
</dbReference>
<dbReference type="EMBL" id="CAJVRC010000890">
    <property type="protein sequence ID" value="CAG8907285.1"/>
    <property type="molecule type" value="Genomic_DNA"/>
</dbReference>
<dbReference type="InterPro" id="IPR036259">
    <property type="entry name" value="MFS_trans_sf"/>
</dbReference>
<dbReference type="PANTHER" id="PTHR23507:SF1">
    <property type="entry name" value="FI18259P1-RELATED"/>
    <property type="match status" value="1"/>
</dbReference>
<dbReference type="Gene3D" id="1.20.1250.20">
    <property type="entry name" value="MFS general substrate transporter like domains"/>
    <property type="match status" value="1"/>
</dbReference>
<proteinExistence type="predicted"/>
<name>A0A9W4P8K9_9EURO</name>